<comment type="caution">
    <text evidence="1">The sequence shown here is derived from an EMBL/GenBank/DDBJ whole genome shotgun (WGS) entry which is preliminary data.</text>
</comment>
<reference evidence="1 2" key="1">
    <citation type="submission" date="2024-01" db="EMBL/GenBank/DDBJ databases">
        <title>The genomes of 5 underutilized Papilionoideae crops provide insights into root nodulation and disease resistanc.</title>
        <authorList>
            <person name="Jiang F."/>
        </authorList>
    </citation>
    <scope>NUCLEOTIDE SEQUENCE [LARGE SCALE GENOMIC DNA]</scope>
    <source>
        <strain evidence="1">LVBAO_FW01</strain>
        <tissue evidence="1">Leaves</tissue>
    </source>
</reference>
<organism evidence="1 2">
    <name type="scientific">Canavalia gladiata</name>
    <name type="common">Sword bean</name>
    <name type="synonym">Dolichos gladiatus</name>
    <dbReference type="NCBI Taxonomy" id="3824"/>
    <lineage>
        <taxon>Eukaryota</taxon>
        <taxon>Viridiplantae</taxon>
        <taxon>Streptophyta</taxon>
        <taxon>Embryophyta</taxon>
        <taxon>Tracheophyta</taxon>
        <taxon>Spermatophyta</taxon>
        <taxon>Magnoliopsida</taxon>
        <taxon>eudicotyledons</taxon>
        <taxon>Gunneridae</taxon>
        <taxon>Pentapetalae</taxon>
        <taxon>rosids</taxon>
        <taxon>fabids</taxon>
        <taxon>Fabales</taxon>
        <taxon>Fabaceae</taxon>
        <taxon>Papilionoideae</taxon>
        <taxon>50 kb inversion clade</taxon>
        <taxon>NPAAA clade</taxon>
        <taxon>indigoferoid/millettioid clade</taxon>
        <taxon>Phaseoleae</taxon>
        <taxon>Canavalia</taxon>
    </lineage>
</organism>
<evidence type="ECO:0000313" key="2">
    <source>
        <dbReference type="Proteomes" id="UP001367508"/>
    </source>
</evidence>
<evidence type="ECO:0000313" key="1">
    <source>
        <dbReference type="EMBL" id="KAK7345275.1"/>
    </source>
</evidence>
<name>A0AAN9QPF1_CANGL</name>
<proteinExistence type="predicted"/>
<gene>
    <name evidence="1" type="ORF">VNO77_15875</name>
</gene>
<protein>
    <submittedName>
        <fullName evidence="1">Uncharacterized protein</fullName>
    </submittedName>
</protein>
<sequence>MASELFYCLTLSTVLKGRCFIKILCVKYFESNSSSSIYPSNCKGASTACGKLTMACLLVWCLFSSLVSNPPFSFSWKTS</sequence>
<accession>A0AAN9QPF1</accession>
<dbReference type="Proteomes" id="UP001367508">
    <property type="component" value="Unassembled WGS sequence"/>
</dbReference>
<dbReference type="EMBL" id="JAYMYQ010000003">
    <property type="protein sequence ID" value="KAK7345275.1"/>
    <property type="molecule type" value="Genomic_DNA"/>
</dbReference>
<keyword evidence="2" id="KW-1185">Reference proteome</keyword>
<dbReference type="AlphaFoldDB" id="A0AAN9QPF1"/>